<protein>
    <submittedName>
        <fullName evidence="1">Uncharacterized protein</fullName>
    </submittedName>
</protein>
<accession>A0A655AT98</accession>
<sequence>MQQRADGYDTAAGGVVIGACVRRLGTAVDDQRVAARIGWRPQQGDFAAVGQVLPRTTPDQADVDHCPGSIGAVGEFAQHRLDCHRVHAMAIIDGDQVSERVVGQGGGQPFEVYLFGTHGFEDRRPMCYSEPTGCPIRGLA</sequence>
<evidence type="ECO:0000313" key="2">
    <source>
        <dbReference type="Proteomes" id="UP000049023"/>
    </source>
</evidence>
<proteinExistence type="predicted"/>
<name>A0A655AT98_MYCTX</name>
<reference evidence="1 2" key="1">
    <citation type="submission" date="2015-03" db="EMBL/GenBank/DDBJ databases">
        <authorList>
            <consortium name="Pathogen Informatics"/>
        </authorList>
    </citation>
    <scope>NUCLEOTIDE SEQUENCE [LARGE SCALE GENOMIC DNA]</scope>
    <source>
        <strain evidence="1 2">Bir 187</strain>
    </source>
</reference>
<dbReference type="AlphaFoldDB" id="A0A655AT98"/>
<gene>
    <name evidence="1" type="ORF">ERS027661_04626</name>
</gene>
<evidence type="ECO:0000313" key="1">
    <source>
        <dbReference type="EMBL" id="CKT66163.1"/>
    </source>
</evidence>
<dbReference type="PROSITE" id="PS51257">
    <property type="entry name" value="PROKAR_LIPOPROTEIN"/>
    <property type="match status" value="1"/>
</dbReference>
<dbReference type="Proteomes" id="UP000049023">
    <property type="component" value="Unassembled WGS sequence"/>
</dbReference>
<organism evidence="1 2">
    <name type="scientific">Mycobacterium tuberculosis</name>
    <dbReference type="NCBI Taxonomy" id="1773"/>
    <lineage>
        <taxon>Bacteria</taxon>
        <taxon>Bacillati</taxon>
        <taxon>Actinomycetota</taxon>
        <taxon>Actinomycetes</taxon>
        <taxon>Mycobacteriales</taxon>
        <taxon>Mycobacteriaceae</taxon>
        <taxon>Mycobacterium</taxon>
        <taxon>Mycobacterium tuberculosis complex</taxon>
    </lineage>
</organism>
<dbReference type="EMBL" id="CNFU01001685">
    <property type="protein sequence ID" value="CKT66163.1"/>
    <property type="molecule type" value="Genomic_DNA"/>
</dbReference>